<accession>A0AAD0SQ18</accession>
<name>A0AAD0SQ18_9BACT</name>
<dbReference type="PANTHER" id="PTHR35530">
    <property type="entry name" value="TAUTOMERASE-RELATED"/>
    <property type="match status" value="1"/>
</dbReference>
<dbReference type="EMBL" id="CP032100">
    <property type="protein sequence ID" value="AXX88880.1"/>
    <property type="molecule type" value="Genomic_DNA"/>
</dbReference>
<gene>
    <name evidence="4" type="ORF">ASUIS_0373</name>
</gene>
<dbReference type="GO" id="GO:0016853">
    <property type="term" value="F:isomerase activity"/>
    <property type="evidence" value="ECO:0007669"/>
    <property type="project" value="UniProtKB-KW"/>
</dbReference>
<evidence type="ECO:0000313" key="4">
    <source>
        <dbReference type="EMBL" id="AXX88880.1"/>
    </source>
</evidence>
<organism evidence="4 5">
    <name type="scientific">Arcobacter suis CECT 7833</name>
    <dbReference type="NCBI Taxonomy" id="663365"/>
    <lineage>
        <taxon>Bacteria</taxon>
        <taxon>Pseudomonadati</taxon>
        <taxon>Campylobacterota</taxon>
        <taxon>Epsilonproteobacteria</taxon>
        <taxon>Campylobacterales</taxon>
        <taxon>Arcobacteraceae</taxon>
        <taxon>Arcobacter</taxon>
    </lineage>
</organism>
<dbReference type="Gene3D" id="3.30.429.10">
    <property type="entry name" value="Macrophage Migration Inhibitory Factor"/>
    <property type="match status" value="2"/>
</dbReference>
<protein>
    <submittedName>
        <fullName evidence="4">4-oxalocrotonate tautomerase family enzyme</fullName>
    </submittedName>
</protein>
<keyword evidence="5" id="KW-1185">Reference proteome</keyword>
<evidence type="ECO:0000256" key="1">
    <source>
        <dbReference type="ARBA" id="ARBA00006723"/>
    </source>
</evidence>
<dbReference type="PANTHER" id="PTHR35530:SF2">
    <property type="entry name" value="BSL4019 PROTEIN"/>
    <property type="match status" value="1"/>
</dbReference>
<reference evidence="4 5" key="1">
    <citation type="submission" date="2018-08" db="EMBL/GenBank/DDBJ databases">
        <title>Complete genome of the Arcobacter suis type strain LMG 26152.</title>
        <authorList>
            <person name="Miller W.G."/>
            <person name="Yee E."/>
            <person name="Bono J.L."/>
        </authorList>
    </citation>
    <scope>NUCLEOTIDE SEQUENCE [LARGE SCALE GENOMIC DNA]</scope>
    <source>
        <strain evidence="4 5">CECT 7833</strain>
    </source>
</reference>
<dbReference type="KEGG" id="asui:ASUIS_0373"/>
<dbReference type="AlphaFoldDB" id="A0AAD0SQ18"/>
<dbReference type="InterPro" id="IPR004370">
    <property type="entry name" value="4-OT-like_dom"/>
</dbReference>
<keyword evidence="2" id="KW-0413">Isomerase</keyword>
<comment type="similarity">
    <text evidence="1">Belongs to the 4-oxalocrotonate tautomerase family.</text>
</comment>
<proteinExistence type="inferred from homology"/>
<sequence>MPYINVKLNVKESDEVREKIADIVLENTTTILNKKADVTSVLVEFVPQNTWSVGGKNYVTFYLDIKITKGTNTKEQKANYIKKCYKDFQELLGEITPASYIVIDEVDGDSWGFEGLTQEYRYIQSKIL</sequence>
<evidence type="ECO:0000313" key="5">
    <source>
        <dbReference type="Proteomes" id="UP000263040"/>
    </source>
</evidence>
<feature type="domain" description="4-oxalocrotonate tautomerase-like" evidence="3">
    <location>
        <begin position="2"/>
        <end position="56"/>
    </location>
</feature>
<evidence type="ECO:0000259" key="3">
    <source>
        <dbReference type="Pfam" id="PF01361"/>
    </source>
</evidence>
<dbReference type="SUPFAM" id="SSF55331">
    <property type="entry name" value="Tautomerase/MIF"/>
    <property type="match status" value="1"/>
</dbReference>
<dbReference type="Pfam" id="PF01361">
    <property type="entry name" value="Tautomerase"/>
    <property type="match status" value="2"/>
</dbReference>
<dbReference type="Proteomes" id="UP000263040">
    <property type="component" value="Chromosome"/>
</dbReference>
<feature type="domain" description="4-oxalocrotonate tautomerase-like" evidence="3">
    <location>
        <begin position="62"/>
        <end position="116"/>
    </location>
</feature>
<dbReference type="RefSeq" id="WP_118885450.1">
    <property type="nucleotide sequence ID" value="NZ_CP032100.1"/>
</dbReference>
<evidence type="ECO:0000256" key="2">
    <source>
        <dbReference type="ARBA" id="ARBA00023235"/>
    </source>
</evidence>
<dbReference type="InterPro" id="IPR014347">
    <property type="entry name" value="Tautomerase/MIF_sf"/>
</dbReference>